<proteinExistence type="predicted"/>
<dbReference type="SUPFAM" id="SSF48371">
    <property type="entry name" value="ARM repeat"/>
    <property type="match status" value="1"/>
</dbReference>
<dbReference type="InterPro" id="IPR032629">
    <property type="entry name" value="DCB_dom"/>
</dbReference>
<dbReference type="Pfam" id="PF09324">
    <property type="entry name" value="Sec7-like_HDS"/>
    <property type="match status" value="1"/>
</dbReference>
<dbReference type="InterPro" id="IPR032817">
    <property type="entry name" value="Mon2_C"/>
</dbReference>
<evidence type="ECO:0000313" key="5">
    <source>
        <dbReference type="EMBL" id="KAJ5071004.1"/>
    </source>
</evidence>
<dbReference type="InterPro" id="IPR011989">
    <property type="entry name" value="ARM-like"/>
</dbReference>
<keyword evidence="1" id="KW-0175">Coiled coil</keyword>
<feature type="domain" description="Mon2/Sec7/BIG1-like dimerisation and cyclophilin-binding" evidence="4">
    <location>
        <begin position="4"/>
        <end position="174"/>
    </location>
</feature>
<dbReference type="Pfam" id="PF16213">
    <property type="entry name" value="DCB"/>
    <property type="match status" value="1"/>
</dbReference>
<dbReference type="Pfam" id="PF16206">
    <property type="entry name" value="Mon2_C"/>
    <property type="match status" value="1"/>
</dbReference>
<protein>
    <submittedName>
        <fullName evidence="5">Protein mon2</fullName>
    </submittedName>
</protein>
<comment type="caution">
    <text evidence="5">The sequence shown here is derived from an EMBL/GenBank/DDBJ whole genome shotgun (WGS) entry which is preliminary data.</text>
</comment>
<evidence type="ECO:0000259" key="4">
    <source>
        <dbReference type="Pfam" id="PF16213"/>
    </source>
</evidence>
<dbReference type="InterPro" id="IPR016024">
    <property type="entry name" value="ARM-type_fold"/>
</dbReference>
<dbReference type="Proteomes" id="UP001149090">
    <property type="component" value="Unassembled WGS sequence"/>
</dbReference>
<dbReference type="Gene3D" id="1.25.10.10">
    <property type="entry name" value="Leucine-rich Repeat Variant"/>
    <property type="match status" value="1"/>
</dbReference>
<gene>
    <name evidence="5" type="ORF">M0811_01986</name>
</gene>
<name>A0A9Q0R8F9_ANAIG</name>
<accession>A0A9Q0R8F9</accession>
<dbReference type="OMA" id="WATVIRI"/>
<evidence type="ECO:0000259" key="3">
    <source>
        <dbReference type="Pfam" id="PF16206"/>
    </source>
</evidence>
<dbReference type="OrthoDB" id="16567at2759"/>
<keyword evidence="6" id="KW-1185">Reference proteome</keyword>
<evidence type="ECO:0000256" key="1">
    <source>
        <dbReference type="SAM" id="Coils"/>
    </source>
</evidence>
<evidence type="ECO:0000259" key="2">
    <source>
        <dbReference type="Pfam" id="PF09324"/>
    </source>
</evidence>
<feature type="domain" description="Mon2/Sec7/BIG1-like HDS" evidence="2">
    <location>
        <begin position="720"/>
        <end position="790"/>
    </location>
</feature>
<sequence length="1587" mass="183133">MNIEKQIQTHLHELATEANNSLIKESCEKAIFYLRQINQSQNDLTTNFNVTISEEISKPFLLGIQTKNKNLIRISITAFTKLMNSRLTNDKIISTLFHQLRDMINTIKDQETQLKILQLIVIFVTSNPNVSEESINDSLHLCFFIYSKGTTILTNSAIATLRQICSMIFDRAVQKNETDSNLASSLFFNLCGFVQSKEVQWFKIKDIPFVIILELIEVLISTKKEIILTNPKILQVMKNELIPYLKKTFDQEEDLTLKTRKMRLFYLVLNNYYSVLTFEMKELLEVVENFYCNSKLNHKLYPLALDLLRSFFFSEDLNFSFFESLKHDDIYIKFIDQLIKISAKNSELKSVEKGFYYLNVSETVSTEPWNAINMLKMTSEVVVLVIKNIRHLLLHSLELQKQKENELTIQKVEQKRSQENNENQKNNLQNERVIHEVLIEFAKPLIVSLIQTSVNLVEFSENEKTIGLFLESLKSLIWVSGELSLEKEKDDCILKMALFCFPRELGLLKRLDNGNEDENKVQVKIEENRQKDQEITSKSLQAMKTMIEVAEDCGAVLRDSWSVAMETIELIEIMLDEQRQKKNTDFSAEIDIVRANVRMFFGNTQKQEDSSFIRIVKFLCFYFEKLQKKLDQKIKQNQSQQISISDIKPQALALNGLQEISAKDNQRLDLVWELFEGVISATISSPISALREKGLRIIFSIITQAISANDNNSEQKISPQMENKFFKTLEMETIQKNSSILFLTLENLSRLLHTVGHRITQGWATVIRILWVAAGSKDKAILASSVSSVELICSDFLRNLPPANVSSLLIPCLSMLVKQKTDINTSLTAISLFSTVCNHAARVSGEAITSTEKNLDDSKSEKSIWITVAVSLKDLSQDERPDVRNCVVQTLGTILASFGSLVGFSEWEFLIENVLVGILTSIHNKYSNELFRRNNTEQQQDIQEEILPQQLIPLSLEETNPWNKWAETFALSLREIAHVILLNCRFFQLTDFFMNSCQKIISFFEDAALQPHENLSVQSIQSFEELFSAYGCIETQTDQNNQTFSKISTPTLWKYSWSVFGRILNDFINKDHPFLMDGLKTFILVIKKVILRLGISAFTMNELKRFFRMFLLLSLTEQKKNYQLSSSYKLFPVTREILDLILVMIPEKSPQFWPVIFNLVLLPLTNIFSIQKSKNFSPFDLNTLNDNPFLENESLISNVIDPKHEKLQEENSFGNDPSKKGLLTLFAGDEVFDLDLSSPQIAATNNVYIGTYALKIVRKMYCERCPVEIAIKLSPRLLKVIMLLMLPQSYFMEIRSQNENLNEDSITNDQIRKKANKVFLSIVTHTFQELDLRGDQIKSVRDIYSFQNIVVDMIQLFVLSSQKIKLFSIKEAREEEKTQMNLFDIFKKFMFENVLKFYDENLVCKIQGILFEGAFITIPYIDLHKSSSFIVNKHFTRSKLSFKSISLIFDWIKFLSSQNLKESKLILEDLVGSLIVKTIGLLDHLINYESRSLSIPIPQNLQNTIIYLLKELKNLSLNPKYLQGTLTKNLNVIKNSNFQIPLEYNGSKFHLYFLFPILCDCMAIKNSSIQFAVSDLLHFIQIEYHHL</sequence>
<dbReference type="EMBL" id="JAPDFW010000092">
    <property type="protein sequence ID" value="KAJ5071004.1"/>
    <property type="molecule type" value="Genomic_DNA"/>
</dbReference>
<feature type="coiled-coil region" evidence="1">
    <location>
        <begin position="402"/>
        <end position="431"/>
    </location>
</feature>
<feature type="domain" description="Mon2 C-terminal" evidence="3">
    <location>
        <begin position="863"/>
        <end position="1044"/>
    </location>
</feature>
<evidence type="ECO:0000313" key="6">
    <source>
        <dbReference type="Proteomes" id="UP001149090"/>
    </source>
</evidence>
<reference evidence="5" key="1">
    <citation type="submission" date="2022-10" db="EMBL/GenBank/DDBJ databases">
        <title>Novel sulphate-reducing endosymbionts in the free-living metamonad Anaeramoeba.</title>
        <authorList>
            <person name="Jerlstrom-Hultqvist J."/>
            <person name="Cepicka I."/>
            <person name="Gallot-Lavallee L."/>
            <person name="Salas-Leiva D."/>
            <person name="Curtis B.A."/>
            <person name="Zahonova K."/>
            <person name="Pipaliya S."/>
            <person name="Dacks J."/>
            <person name="Roger A.J."/>
        </authorList>
    </citation>
    <scope>NUCLEOTIDE SEQUENCE</scope>
    <source>
        <strain evidence="5">BMAN</strain>
    </source>
</reference>
<organism evidence="5 6">
    <name type="scientific">Anaeramoeba ignava</name>
    <name type="common">Anaerobic marine amoeba</name>
    <dbReference type="NCBI Taxonomy" id="1746090"/>
    <lineage>
        <taxon>Eukaryota</taxon>
        <taxon>Metamonada</taxon>
        <taxon>Anaeramoebidae</taxon>
        <taxon>Anaeramoeba</taxon>
    </lineage>
</organism>
<dbReference type="InterPro" id="IPR015403">
    <property type="entry name" value="Mon2/Sec7/BIG1-like_HDS"/>
</dbReference>